<gene>
    <name evidence="2" type="ORF">DOTSEDRAFT_29718</name>
</gene>
<feature type="compositionally biased region" description="Polar residues" evidence="1">
    <location>
        <begin position="31"/>
        <end position="46"/>
    </location>
</feature>
<reference evidence="2 3" key="2">
    <citation type="journal article" date="2012" name="PLoS Pathog.">
        <title>Diverse lifestyles and strategies of plant pathogenesis encoded in the genomes of eighteen Dothideomycetes fungi.</title>
        <authorList>
            <person name="Ohm R.A."/>
            <person name="Feau N."/>
            <person name="Henrissat B."/>
            <person name="Schoch C.L."/>
            <person name="Horwitz B.A."/>
            <person name="Barry K.W."/>
            <person name="Condon B.J."/>
            <person name="Copeland A.C."/>
            <person name="Dhillon B."/>
            <person name="Glaser F."/>
            <person name="Hesse C.N."/>
            <person name="Kosti I."/>
            <person name="LaButti K."/>
            <person name="Lindquist E.A."/>
            <person name="Lucas S."/>
            <person name="Salamov A.A."/>
            <person name="Bradshaw R.E."/>
            <person name="Ciuffetti L."/>
            <person name="Hamelin R.C."/>
            <person name="Kema G.H.J."/>
            <person name="Lawrence C."/>
            <person name="Scott J.A."/>
            <person name="Spatafora J.W."/>
            <person name="Turgeon B.G."/>
            <person name="de Wit P.J.G.M."/>
            <person name="Zhong S."/>
            <person name="Goodwin S.B."/>
            <person name="Grigoriev I.V."/>
        </authorList>
    </citation>
    <scope>NUCLEOTIDE SEQUENCE [LARGE SCALE GENOMIC DNA]</scope>
    <source>
        <strain evidence="3">NZE10 / CBS 128990</strain>
    </source>
</reference>
<dbReference type="STRING" id="675120.M2YI10"/>
<organism evidence="2 3">
    <name type="scientific">Dothistroma septosporum (strain NZE10 / CBS 128990)</name>
    <name type="common">Red band needle blight fungus</name>
    <name type="synonym">Mycosphaerella pini</name>
    <dbReference type="NCBI Taxonomy" id="675120"/>
    <lineage>
        <taxon>Eukaryota</taxon>
        <taxon>Fungi</taxon>
        <taxon>Dikarya</taxon>
        <taxon>Ascomycota</taxon>
        <taxon>Pezizomycotina</taxon>
        <taxon>Dothideomycetes</taxon>
        <taxon>Dothideomycetidae</taxon>
        <taxon>Mycosphaerellales</taxon>
        <taxon>Mycosphaerellaceae</taxon>
        <taxon>Dothistroma</taxon>
    </lineage>
</organism>
<dbReference type="AlphaFoldDB" id="M2YI10"/>
<dbReference type="HOGENOM" id="CLU_1713204_0_0_1"/>
<dbReference type="OrthoDB" id="4789692at2759"/>
<keyword evidence="3" id="KW-1185">Reference proteome</keyword>
<proteinExistence type="predicted"/>
<evidence type="ECO:0000313" key="2">
    <source>
        <dbReference type="EMBL" id="EME38135.1"/>
    </source>
</evidence>
<accession>M2YI10</accession>
<reference evidence="3" key="1">
    <citation type="journal article" date="2012" name="PLoS Genet.">
        <title>The genomes of the fungal plant pathogens Cladosporium fulvum and Dothistroma septosporum reveal adaptation to different hosts and lifestyles but also signatures of common ancestry.</title>
        <authorList>
            <person name="de Wit P.J.G.M."/>
            <person name="van der Burgt A."/>
            <person name="Oekmen B."/>
            <person name="Stergiopoulos I."/>
            <person name="Abd-Elsalam K.A."/>
            <person name="Aerts A.L."/>
            <person name="Bahkali A.H."/>
            <person name="Beenen H.G."/>
            <person name="Chettri P."/>
            <person name="Cox M.P."/>
            <person name="Datema E."/>
            <person name="de Vries R.P."/>
            <person name="Dhillon B."/>
            <person name="Ganley A.R."/>
            <person name="Griffiths S.A."/>
            <person name="Guo Y."/>
            <person name="Hamelin R.C."/>
            <person name="Henrissat B."/>
            <person name="Kabir M.S."/>
            <person name="Jashni M.K."/>
            <person name="Kema G."/>
            <person name="Klaubauf S."/>
            <person name="Lapidus A."/>
            <person name="Levasseur A."/>
            <person name="Lindquist E."/>
            <person name="Mehrabi R."/>
            <person name="Ohm R.A."/>
            <person name="Owen T.J."/>
            <person name="Salamov A."/>
            <person name="Schwelm A."/>
            <person name="Schijlen E."/>
            <person name="Sun H."/>
            <person name="van den Burg H.A."/>
            <person name="van Ham R.C.H.J."/>
            <person name="Zhang S."/>
            <person name="Goodwin S.B."/>
            <person name="Grigoriev I.V."/>
            <person name="Collemare J."/>
            <person name="Bradshaw R.E."/>
        </authorList>
    </citation>
    <scope>NUCLEOTIDE SEQUENCE [LARGE SCALE GENOMIC DNA]</scope>
    <source>
        <strain evidence="3">NZE10 / CBS 128990</strain>
    </source>
</reference>
<evidence type="ECO:0000256" key="1">
    <source>
        <dbReference type="SAM" id="MobiDB-lite"/>
    </source>
</evidence>
<protein>
    <submittedName>
        <fullName evidence="2">Uncharacterized protein</fullName>
    </submittedName>
</protein>
<dbReference type="EMBL" id="KB446548">
    <property type="protein sequence ID" value="EME38135.1"/>
    <property type="molecule type" value="Genomic_DNA"/>
</dbReference>
<feature type="region of interest" description="Disordered" evidence="1">
    <location>
        <begin position="120"/>
        <end position="153"/>
    </location>
</feature>
<feature type="region of interest" description="Disordered" evidence="1">
    <location>
        <begin position="1"/>
        <end position="48"/>
    </location>
</feature>
<feature type="compositionally biased region" description="Acidic residues" evidence="1">
    <location>
        <begin position="135"/>
        <end position="153"/>
    </location>
</feature>
<sequence length="153" mass="17067">MRSLKRKRGSGHEDEHTPPAPMETTRRSESPGKSVSLATPYTTGDRGTSMFESLEIGVRLDIGISTAENGHRFFVNEISREWYVDMFSFTMAVPKTRFVTAIANARNHYFFGPETEEEEAASGFLSSSRSSLENVDSDEAEVLEDDGEESMSK</sequence>
<evidence type="ECO:0000313" key="3">
    <source>
        <dbReference type="Proteomes" id="UP000016933"/>
    </source>
</evidence>
<dbReference type="Proteomes" id="UP000016933">
    <property type="component" value="Unassembled WGS sequence"/>
</dbReference>
<name>M2YI10_DOTSN</name>